<protein>
    <submittedName>
        <fullName evidence="1">Uncharacterized protein</fullName>
    </submittedName>
</protein>
<dbReference type="EMBL" id="BLXT01004479">
    <property type="protein sequence ID" value="GFO13127.1"/>
    <property type="molecule type" value="Genomic_DNA"/>
</dbReference>
<dbReference type="Proteomes" id="UP000735302">
    <property type="component" value="Unassembled WGS sequence"/>
</dbReference>
<name>A0AAV4B201_9GAST</name>
<sequence>MGDEVHIPQQTGGLSKFHVSTPSYYALPNNHKPDPVPEFLNDCFDVEANMRFSDCVRDGTSDLVTSLMGTPISTSVMEQGVCRYEYTRVTIAVRKGLETSILVREPLREKDLRLVYLREDRYGTDWRRVFLRTIVYSFILSKFSLKPDQNMFELMAKEAKRYAEQVRAVKPTYFHIAQWVPATVQDIKTMLALLFTMGLVCKPN</sequence>
<accession>A0AAV4B201</accession>
<dbReference type="AlphaFoldDB" id="A0AAV4B201"/>
<evidence type="ECO:0000313" key="1">
    <source>
        <dbReference type="EMBL" id="GFO13127.1"/>
    </source>
</evidence>
<evidence type="ECO:0000313" key="2">
    <source>
        <dbReference type="Proteomes" id="UP000735302"/>
    </source>
</evidence>
<reference evidence="1 2" key="1">
    <citation type="journal article" date="2021" name="Elife">
        <title>Chloroplast acquisition without the gene transfer in kleptoplastic sea slugs, Plakobranchus ocellatus.</title>
        <authorList>
            <person name="Maeda T."/>
            <person name="Takahashi S."/>
            <person name="Yoshida T."/>
            <person name="Shimamura S."/>
            <person name="Takaki Y."/>
            <person name="Nagai Y."/>
            <person name="Toyoda A."/>
            <person name="Suzuki Y."/>
            <person name="Arimoto A."/>
            <person name="Ishii H."/>
            <person name="Satoh N."/>
            <person name="Nishiyama T."/>
            <person name="Hasebe M."/>
            <person name="Maruyama T."/>
            <person name="Minagawa J."/>
            <person name="Obokata J."/>
            <person name="Shigenobu S."/>
        </authorList>
    </citation>
    <scope>NUCLEOTIDE SEQUENCE [LARGE SCALE GENOMIC DNA]</scope>
</reference>
<gene>
    <name evidence="1" type="ORF">PoB_003963200</name>
</gene>
<organism evidence="1 2">
    <name type="scientific">Plakobranchus ocellatus</name>
    <dbReference type="NCBI Taxonomy" id="259542"/>
    <lineage>
        <taxon>Eukaryota</taxon>
        <taxon>Metazoa</taxon>
        <taxon>Spiralia</taxon>
        <taxon>Lophotrochozoa</taxon>
        <taxon>Mollusca</taxon>
        <taxon>Gastropoda</taxon>
        <taxon>Heterobranchia</taxon>
        <taxon>Euthyneura</taxon>
        <taxon>Panpulmonata</taxon>
        <taxon>Sacoglossa</taxon>
        <taxon>Placobranchoidea</taxon>
        <taxon>Plakobranchidae</taxon>
        <taxon>Plakobranchus</taxon>
    </lineage>
</organism>
<comment type="caution">
    <text evidence="1">The sequence shown here is derived from an EMBL/GenBank/DDBJ whole genome shotgun (WGS) entry which is preliminary data.</text>
</comment>
<proteinExistence type="predicted"/>
<keyword evidence="2" id="KW-1185">Reference proteome</keyword>